<protein>
    <submittedName>
        <fullName evidence="1">Uncharacterized protein</fullName>
    </submittedName>
</protein>
<comment type="caution">
    <text evidence="1">The sequence shown here is derived from an EMBL/GenBank/DDBJ whole genome shotgun (WGS) entry which is preliminary data.</text>
</comment>
<organism evidence="1 2">
    <name type="scientific">Pieris macdunnoughi</name>
    <dbReference type="NCBI Taxonomy" id="345717"/>
    <lineage>
        <taxon>Eukaryota</taxon>
        <taxon>Metazoa</taxon>
        <taxon>Ecdysozoa</taxon>
        <taxon>Arthropoda</taxon>
        <taxon>Hexapoda</taxon>
        <taxon>Insecta</taxon>
        <taxon>Pterygota</taxon>
        <taxon>Neoptera</taxon>
        <taxon>Endopterygota</taxon>
        <taxon>Lepidoptera</taxon>
        <taxon>Glossata</taxon>
        <taxon>Ditrysia</taxon>
        <taxon>Papilionoidea</taxon>
        <taxon>Pieridae</taxon>
        <taxon>Pierinae</taxon>
        <taxon>Pieris</taxon>
    </lineage>
</organism>
<dbReference type="AlphaFoldDB" id="A0A821PIK2"/>
<name>A0A821PIK2_9NEOP</name>
<reference evidence="1" key="1">
    <citation type="submission" date="2021-02" db="EMBL/GenBank/DDBJ databases">
        <authorList>
            <person name="Steward A R."/>
        </authorList>
    </citation>
    <scope>NUCLEOTIDE SEQUENCE</scope>
</reference>
<dbReference type="OrthoDB" id="654191at2759"/>
<accession>A0A821PIK2</accession>
<dbReference type="Proteomes" id="UP000663880">
    <property type="component" value="Unassembled WGS sequence"/>
</dbReference>
<sequence length="42" mass="4748">MCTLPGTAEHAKNVTLPTYFLLSLPQSLCSRSRRRQLPPLSY</sequence>
<keyword evidence="2" id="KW-1185">Reference proteome</keyword>
<gene>
    <name evidence="1" type="ORF">PMACD_LOCUS3794</name>
</gene>
<dbReference type="EMBL" id="CAJOBZ010000006">
    <property type="protein sequence ID" value="CAF4806895.1"/>
    <property type="molecule type" value="Genomic_DNA"/>
</dbReference>
<proteinExistence type="predicted"/>
<evidence type="ECO:0000313" key="2">
    <source>
        <dbReference type="Proteomes" id="UP000663880"/>
    </source>
</evidence>
<evidence type="ECO:0000313" key="1">
    <source>
        <dbReference type="EMBL" id="CAF4806895.1"/>
    </source>
</evidence>